<sequence length="557" mass="60105">MFPPGAHGWAVLGSRYSRGRSIPTSLNCIKNALPRLMEVRPQAELSRAERPLADDARPVNGRALRFKDAGRRFAGLGGMVDADFVVVGGGTAGCVLARRLLDLTDGTVLLLEAGERDTNPAIHDPVRMHELWDSAQDWGLRTVPQRDAANRPLHLPRGRVLGGSHALNAMIHVRGNPADYDDWAARGNAGWSWAEVEPVFRRIESGPLTILRDFTADPVQEAILAAAQQAGVPFNADYNDGDQTGVSRMQFTIAGGLRHTTARAYLAPVLDHPRFTLVTNAHVRRLLMSGERCVGVEWTEYDRVHRVRAGEVVLSAGAIGSPQVLLRSGIGPADDLRALGLDVVADLPGVGENLQDHWLVPTIFSAAKPIEHTPGVPPAQTHLFWRSRPGLPTPDLQPLHFSAPLYETWMSGPDNGFSLMAGLIRPESVGRLTLSSPDGPPLIDPRVLSAASDVDALVEAVLLCQEIGHERALAEFGADELYPGKLELRDYVRRSVITYHHQAGTCAMGSVVDPELRVRGVAGLRVADASVMPTIVSGNTNTPTVMIAEKAAELIAG</sequence>
<evidence type="ECO:0000256" key="2">
    <source>
        <dbReference type="ARBA" id="ARBA00010790"/>
    </source>
</evidence>
<feature type="binding site" evidence="5">
    <location>
        <position position="283"/>
    </location>
    <ligand>
        <name>FAD</name>
        <dbReference type="ChEBI" id="CHEBI:57692"/>
    </ligand>
</feature>
<evidence type="ECO:0000256" key="1">
    <source>
        <dbReference type="ARBA" id="ARBA00001974"/>
    </source>
</evidence>
<dbReference type="SUPFAM" id="SSF54373">
    <property type="entry name" value="FAD-linked reductases, C-terminal domain"/>
    <property type="match status" value="1"/>
</dbReference>
<dbReference type="Pfam" id="PF05199">
    <property type="entry name" value="GMC_oxred_C"/>
    <property type="match status" value="1"/>
</dbReference>
<feature type="domain" description="Glucose-methanol-choline oxidoreductase N-terminal" evidence="6">
    <location>
        <begin position="317"/>
        <end position="331"/>
    </location>
</feature>
<dbReference type="PIRSF" id="PIRSF000137">
    <property type="entry name" value="Alcohol_oxidase"/>
    <property type="match status" value="1"/>
</dbReference>
<dbReference type="Proteomes" id="UP000547510">
    <property type="component" value="Unassembled WGS sequence"/>
</dbReference>
<dbReference type="EMBL" id="JACHJN010000005">
    <property type="protein sequence ID" value="MBB5957088.1"/>
    <property type="molecule type" value="Genomic_DNA"/>
</dbReference>
<comment type="caution">
    <text evidence="7">The sequence shown here is derived from an EMBL/GenBank/DDBJ whole genome shotgun (WGS) entry which is preliminary data.</text>
</comment>
<dbReference type="InterPro" id="IPR012132">
    <property type="entry name" value="GMC_OxRdtase"/>
</dbReference>
<keyword evidence="7" id="KW-0560">Oxidoreductase</keyword>
<keyword evidence="4 5" id="KW-0274">FAD</keyword>
<evidence type="ECO:0000256" key="4">
    <source>
        <dbReference type="ARBA" id="ARBA00022827"/>
    </source>
</evidence>
<evidence type="ECO:0000259" key="6">
    <source>
        <dbReference type="PROSITE" id="PS00624"/>
    </source>
</evidence>
<name>A0A841CLP9_9PSEU</name>
<evidence type="ECO:0000313" key="7">
    <source>
        <dbReference type="EMBL" id="MBB5957088.1"/>
    </source>
</evidence>
<protein>
    <submittedName>
        <fullName evidence="7">Choline dehydrogenase</fullName>
        <ecNumber evidence="7">1.1.99.1</ecNumber>
    </submittedName>
</protein>
<feature type="binding site" evidence="5">
    <location>
        <position position="160"/>
    </location>
    <ligand>
        <name>FAD</name>
        <dbReference type="ChEBI" id="CHEBI:57692"/>
    </ligand>
</feature>
<feature type="binding site" evidence="5">
    <location>
        <position position="499"/>
    </location>
    <ligand>
        <name>substrate</name>
    </ligand>
</feature>
<dbReference type="PANTHER" id="PTHR11552">
    <property type="entry name" value="GLUCOSE-METHANOL-CHOLINE GMC OXIDOREDUCTASE"/>
    <property type="match status" value="1"/>
</dbReference>
<dbReference type="InterPro" id="IPR036188">
    <property type="entry name" value="FAD/NAD-bd_sf"/>
</dbReference>
<comment type="similarity">
    <text evidence="2">Belongs to the GMC oxidoreductase family.</text>
</comment>
<evidence type="ECO:0000256" key="5">
    <source>
        <dbReference type="PIRSR" id="PIRSR000137-2"/>
    </source>
</evidence>
<dbReference type="Gene3D" id="3.30.560.10">
    <property type="entry name" value="Glucose Oxidase, domain 3"/>
    <property type="match status" value="1"/>
</dbReference>
<dbReference type="GO" id="GO:0050660">
    <property type="term" value="F:flavin adenine dinucleotide binding"/>
    <property type="evidence" value="ECO:0007669"/>
    <property type="project" value="InterPro"/>
</dbReference>
<evidence type="ECO:0000256" key="3">
    <source>
        <dbReference type="ARBA" id="ARBA00022630"/>
    </source>
</evidence>
<organism evidence="7 8">
    <name type="scientific">Saccharothrix tamanrassetensis</name>
    <dbReference type="NCBI Taxonomy" id="1051531"/>
    <lineage>
        <taxon>Bacteria</taxon>
        <taxon>Bacillati</taxon>
        <taxon>Actinomycetota</taxon>
        <taxon>Actinomycetes</taxon>
        <taxon>Pseudonocardiales</taxon>
        <taxon>Pseudonocardiaceae</taxon>
        <taxon>Saccharothrix</taxon>
    </lineage>
</organism>
<dbReference type="PANTHER" id="PTHR11552:SF147">
    <property type="entry name" value="CHOLINE DEHYDROGENASE, MITOCHONDRIAL"/>
    <property type="match status" value="1"/>
</dbReference>
<dbReference type="PROSITE" id="PS00624">
    <property type="entry name" value="GMC_OXRED_2"/>
    <property type="match status" value="1"/>
</dbReference>
<comment type="cofactor">
    <cofactor evidence="1 5">
        <name>FAD</name>
        <dbReference type="ChEBI" id="CHEBI:57692"/>
    </cofactor>
</comment>
<dbReference type="Pfam" id="PF00732">
    <property type="entry name" value="GMC_oxred_N"/>
    <property type="match status" value="1"/>
</dbReference>
<dbReference type="InterPro" id="IPR000172">
    <property type="entry name" value="GMC_OxRdtase_N"/>
</dbReference>
<dbReference type="SUPFAM" id="SSF51905">
    <property type="entry name" value="FAD/NAD(P)-binding domain"/>
    <property type="match status" value="1"/>
</dbReference>
<gene>
    <name evidence="7" type="ORF">FHS29_003681</name>
</gene>
<dbReference type="EC" id="1.1.99.1" evidence="7"/>
<dbReference type="InterPro" id="IPR007867">
    <property type="entry name" value="GMC_OxRtase_C"/>
</dbReference>
<dbReference type="Gene3D" id="3.50.50.60">
    <property type="entry name" value="FAD/NAD(P)-binding domain"/>
    <property type="match status" value="1"/>
</dbReference>
<keyword evidence="3" id="KW-0285">Flavoprotein</keyword>
<dbReference type="AlphaFoldDB" id="A0A841CLP9"/>
<proteinExistence type="inferred from homology"/>
<reference evidence="7 8" key="1">
    <citation type="submission" date="2020-08" db="EMBL/GenBank/DDBJ databases">
        <title>Genomic Encyclopedia of Type Strains, Phase III (KMG-III): the genomes of soil and plant-associated and newly described type strains.</title>
        <authorList>
            <person name="Whitman W."/>
        </authorList>
    </citation>
    <scope>NUCLEOTIDE SEQUENCE [LARGE SCALE GENOMIC DNA]</scope>
    <source>
        <strain evidence="7 8">CECT 8640</strain>
    </source>
</reference>
<evidence type="ECO:0000313" key="8">
    <source>
        <dbReference type="Proteomes" id="UP000547510"/>
    </source>
</evidence>
<dbReference type="GO" id="GO:0008812">
    <property type="term" value="F:choline dehydrogenase activity"/>
    <property type="evidence" value="ECO:0007669"/>
    <property type="project" value="UniProtKB-EC"/>
</dbReference>
<accession>A0A841CLP9</accession>
<keyword evidence="8" id="KW-1185">Reference proteome</keyword>